<dbReference type="KEGG" id="ail:FLP10_13265"/>
<feature type="domain" description="HTH merR-type" evidence="2">
    <location>
        <begin position="22"/>
        <end position="92"/>
    </location>
</feature>
<dbReference type="InterPro" id="IPR000551">
    <property type="entry name" value="MerR-type_HTH_dom"/>
</dbReference>
<dbReference type="PANTHER" id="PTHR30204">
    <property type="entry name" value="REDOX-CYCLING DRUG-SENSING TRANSCRIPTIONAL ACTIVATOR SOXR"/>
    <property type="match status" value="1"/>
</dbReference>
<name>A0A5C1YGD8_9MICO</name>
<dbReference type="OrthoDB" id="9802039at2"/>
<dbReference type="Pfam" id="PF13411">
    <property type="entry name" value="MerR_1"/>
    <property type="match status" value="1"/>
</dbReference>
<evidence type="ECO:0000313" key="4">
    <source>
        <dbReference type="Proteomes" id="UP000324678"/>
    </source>
</evidence>
<dbReference type="PANTHER" id="PTHR30204:SF97">
    <property type="entry name" value="MERR FAMILY REGULATORY PROTEIN"/>
    <property type="match status" value="1"/>
</dbReference>
<keyword evidence="1" id="KW-0238">DNA-binding</keyword>
<dbReference type="Proteomes" id="UP000324678">
    <property type="component" value="Chromosome"/>
</dbReference>
<dbReference type="PROSITE" id="PS50937">
    <property type="entry name" value="HTH_MERR_2"/>
    <property type="match status" value="1"/>
</dbReference>
<dbReference type="SUPFAM" id="SSF46955">
    <property type="entry name" value="Putative DNA-binding domain"/>
    <property type="match status" value="1"/>
</dbReference>
<proteinExistence type="predicted"/>
<dbReference type="InterPro" id="IPR011256">
    <property type="entry name" value="Reg_factor_effector_dom_sf"/>
</dbReference>
<protein>
    <submittedName>
        <fullName evidence="3">MerR family transcriptional regulator</fullName>
    </submittedName>
</protein>
<keyword evidence="4" id="KW-1185">Reference proteome</keyword>
<accession>A0A5C1YGD8</accession>
<dbReference type="InterPro" id="IPR009061">
    <property type="entry name" value="DNA-bd_dom_put_sf"/>
</dbReference>
<sequence>MVRGGRGSDTACRVRYRDRMRSLGTGEMSRATGLSVKALRLYDANGLLTPAEVDPATGYRRYAPEQVARGRSIAALRRLDVPLAVVGSLLDGPPAELRSRLLAWWAQERAGFALRTQTVEFAAAVVDTVRPADAPSAVPDRAVRIEARPAQAVATITRSLRQHELVPSALSDVVAIRETLDAEGATALSEHWLLFHEPVGFELAGRVETCVPYEGSARPHGQVVLREEPAARFAVVDVTVRELEYPALLRFYDAVRAVAGSPRGTAAAGAPREWYGDAWPDDPDAIAAQIAMPLAAADAVRAEHSGSVAAGVESAPGADSRVVP</sequence>
<dbReference type="AlphaFoldDB" id="A0A5C1YGD8"/>
<dbReference type="SMART" id="SM00422">
    <property type="entry name" value="HTH_MERR"/>
    <property type="match status" value="1"/>
</dbReference>
<evidence type="ECO:0000256" key="1">
    <source>
        <dbReference type="ARBA" id="ARBA00023125"/>
    </source>
</evidence>
<dbReference type="GO" id="GO:0003700">
    <property type="term" value="F:DNA-binding transcription factor activity"/>
    <property type="evidence" value="ECO:0007669"/>
    <property type="project" value="InterPro"/>
</dbReference>
<dbReference type="InterPro" id="IPR047057">
    <property type="entry name" value="MerR_fam"/>
</dbReference>
<dbReference type="GO" id="GO:0003677">
    <property type="term" value="F:DNA binding"/>
    <property type="evidence" value="ECO:0007669"/>
    <property type="project" value="UniProtKB-KW"/>
</dbReference>
<reference evidence="3 4" key="1">
    <citation type="submission" date="2019-09" db="EMBL/GenBank/DDBJ databases">
        <title>Genome sequencing of strain KACC 19306.</title>
        <authorList>
            <person name="Heo J."/>
            <person name="Kim S.-J."/>
            <person name="Kim J.-S."/>
            <person name="Hong S.-B."/>
            <person name="Kwon S.-W."/>
        </authorList>
    </citation>
    <scope>NUCLEOTIDE SEQUENCE [LARGE SCALE GENOMIC DNA]</scope>
    <source>
        <strain evidence="3 4">KACC 19306</strain>
    </source>
</reference>
<organism evidence="3 4">
    <name type="scientific">Agromyces intestinalis</name>
    <dbReference type="NCBI Taxonomy" id="2592652"/>
    <lineage>
        <taxon>Bacteria</taxon>
        <taxon>Bacillati</taxon>
        <taxon>Actinomycetota</taxon>
        <taxon>Actinomycetes</taxon>
        <taxon>Micrococcales</taxon>
        <taxon>Microbacteriaceae</taxon>
        <taxon>Agromyces</taxon>
    </lineage>
</organism>
<dbReference type="Gene3D" id="3.20.80.10">
    <property type="entry name" value="Regulatory factor, effector binding domain"/>
    <property type="match status" value="1"/>
</dbReference>
<gene>
    <name evidence="3" type="ORF">FLP10_13265</name>
</gene>
<dbReference type="Gene3D" id="1.10.1660.10">
    <property type="match status" value="1"/>
</dbReference>
<dbReference type="PROSITE" id="PS00552">
    <property type="entry name" value="HTH_MERR_1"/>
    <property type="match status" value="1"/>
</dbReference>
<evidence type="ECO:0000313" key="3">
    <source>
        <dbReference type="EMBL" id="QEO15286.1"/>
    </source>
</evidence>
<evidence type="ECO:0000259" key="2">
    <source>
        <dbReference type="PROSITE" id="PS50937"/>
    </source>
</evidence>
<dbReference type="EMBL" id="CP043505">
    <property type="protein sequence ID" value="QEO15286.1"/>
    <property type="molecule type" value="Genomic_DNA"/>
</dbReference>